<gene>
    <name evidence="1" type="ORF">METZ01_LOCUS43959</name>
</gene>
<protein>
    <submittedName>
        <fullName evidence="1">Uncharacterized protein</fullName>
    </submittedName>
</protein>
<evidence type="ECO:0000313" key="1">
    <source>
        <dbReference type="EMBL" id="SUZ91105.1"/>
    </source>
</evidence>
<reference evidence="1" key="1">
    <citation type="submission" date="2018-05" db="EMBL/GenBank/DDBJ databases">
        <authorList>
            <person name="Lanie J.A."/>
            <person name="Ng W.-L."/>
            <person name="Kazmierczak K.M."/>
            <person name="Andrzejewski T.M."/>
            <person name="Davidsen T.M."/>
            <person name="Wayne K.J."/>
            <person name="Tettelin H."/>
            <person name="Glass J.I."/>
            <person name="Rusch D."/>
            <person name="Podicherti R."/>
            <person name="Tsui H.-C.T."/>
            <person name="Winkler M.E."/>
        </authorList>
    </citation>
    <scope>NUCLEOTIDE SEQUENCE</scope>
</reference>
<sequence>MNIIINNPIKDGPRNNNCLKNELLKISELWWTEILNKEINPMDVRTILARMIVKGLLEK</sequence>
<dbReference type="EMBL" id="UINC01001948">
    <property type="protein sequence ID" value="SUZ91105.1"/>
    <property type="molecule type" value="Genomic_DNA"/>
</dbReference>
<name>A0A381RH16_9ZZZZ</name>
<dbReference type="AlphaFoldDB" id="A0A381RH16"/>
<proteinExistence type="predicted"/>
<organism evidence="1">
    <name type="scientific">marine metagenome</name>
    <dbReference type="NCBI Taxonomy" id="408172"/>
    <lineage>
        <taxon>unclassified sequences</taxon>
        <taxon>metagenomes</taxon>
        <taxon>ecological metagenomes</taxon>
    </lineage>
</organism>
<accession>A0A381RH16</accession>